<protein>
    <recommendedName>
        <fullName evidence="3">FlgN protein</fullName>
    </recommendedName>
</protein>
<proteinExistence type="predicted"/>
<reference evidence="1" key="1">
    <citation type="submission" date="2020-03" db="EMBL/GenBank/DDBJ databases">
        <title>Spirochaetal bacteria isolated from arthropods constitute a novel genus Entomospira genus novum within the order Spirochaetales.</title>
        <authorList>
            <person name="Grana-Miraglia L."/>
            <person name="Sikutova S."/>
            <person name="Fingerle V."/>
            <person name="Sing A."/>
            <person name="Castillo-Ramirez S."/>
            <person name="Margos G."/>
            <person name="Rudolf I."/>
        </authorList>
    </citation>
    <scope>NUCLEOTIDE SEQUENCE</scope>
    <source>
        <strain evidence="1">BR149</strain>
    </source>
</reference>
<organism evidence="1 2">
    <name type="scientific">Entomospira culicis</name>
    <dbReference type="NCBI Taxonomy" id="2719989"/>
    <lineage>
        <taxon>Bacteria</taxon>
        <taxon>Pseudomonadati</taxon>
        <taxon>Spirochaetota</taxon>
        <taxon>Spirochaetia</taxon>
        <taxon>Spirochaetales</taxon>
        <taxon>Spirochaetaceae</taxon>
        <taxon>Entomospira</taxon>
    </lineage>
</organism>
<dbReference type="EMBL" id="JAATLM010000001">
    <property type="protein sequence ID" value="NIZ69173.1"/>
    <property type="molecule type" value="Genomic_DNA"/>
</dbReference>
<keyword evidence="2" id="KW-1185">Reference proteome</keyword>
<dbReference type="Proteomes" id="UP000778951">
    <property type="component" value="Unassembled WGS sequence"/>
</dbReference>
<dbReference type="RefSeq" id="WP_167695272.1">
    <property type="nucleotide sequence ID" value="NZ_CP118181.1"/>
</dbReference>
<evidence type="ECO:0000313" key="2">
    <source>
        <dbReference type="Proteomes" id="UP000778951"/>
    </source>
</evidence>
<sequence length="133" mass="15515">MSDVLYKHLKHYLLTAQREQHILAKLDLLPHFNEASLNTFTHQAASLNQLITQYQGWIALLIDKYGLTEESNQLIHQIETTFQQNLRLLQSLQTKITLYKAELESLIASAKPTTRTQPTYRFNTPNHYLDLHL</sequence>
<comment type="caution">
    <text evidence="1">The sequence shown here is derived from an EMBL/GenBank/DDBJ whole genome shotgun (WGS) entry which is preliminary data.</text>
</comment>
<evidence type="ECO:0000313" key="1">
    <source>
        <dbReference type="EMBL" id="NIZ69173.1"/>
    </source>
</evidence>
<name>A0A968KVJ0_9SPIO</name>
<evidence type="ECO:0008006" key="3">
    <source>
        <dbReference type="Google" id="ProtNLM"/>
    </source>
</evidence>
<gene>
    <name evidence="1" type="ORF">HCT48_02965</name>
</gene>
<dbReference type="AlphaFoldDB" id="A0A968KVJ0"/>
<accession>A0A968KVJ0</accession>